<sequence>MGTSKTKEPATGVAYDKQEITNKTTLSRKRGARTQQEKNIKFQYVKDPKSGMVQYKMLLPIDWLIHQEPNARYFITGPNNLKVNKAEMVEFVYSNDPFTQQTLQMSGKQIAPVYPLEQVVQQFIQPAAQAEGYRYIKSYPLPKVEAFWQRFSAGMPQTGSQRQHRVLGTEWKDSNGNYSFIAIVQAITTKNQIVHWSLQTTELEAPQAFFGKAVKSYLQGVGSIEINPQWQQMMNGKLMGQIQQNEVFWATKTAESAQAHRQRMAAIQARGNTSNSIAKTYSEISDISHAGYLKRSDINSAGHSKTINTIGERTIIANHQTNEHFNVQAGSKYYWVNNNGEYIGTNNSLYDPRIDNKINGSEWVKFEKEN</sequence>
<name>A0A3E1Q9P9_9FLAO</name>
<accession>A0A3E1Q9P9</accession>
<dbReference type="EMBL" id="QVID01000001">
    <property type="protein sequence ID" value="RFN58857.1"/>
    <property type="molecule type" value="Genomic_DNA"/>
</dbReference>
<protein>
    <submittedName>
        <fullName evidence="1">Uncharacterized protein</fullName>
    </submittedName>
</protein>
<evidence type="ECO:0000313" key="1">
    <source>
        <dbReference type="EMBL" id="RFN58857.1"/>
    </source>
</evidence>
<evidence type="ECO:0000313" key="2">
    <source>
        <dbReference type="Proteomes" id="UP000261082"/>
    </source>
</evidence>
<dbReference type="Proteomes" id="UP000261082">
    <property type="component" value="Unassembled WGS sequence"/>
</dbReference>
<organism evidence="1 2">
    <name type="scientific">Marixanthomonas ophiurae</name>
    <dbReference type="NCBI Taxonomy" id="387659"/>
    <lineage>
        <taxon>Bacteria</taxon>
        <taxon>Pseudomonadati</taxon>
        <taxon>Bacteroidota</taxon>
        <taxon>Flavobacteriia</taxon>
        <taxon>Flavobacteriales</taxon>
        <taxon>Flavobacteriaceae</taxon>
        <taxon>Marixanthomonas</taxon>
    </lineage>
</organism>
<proteinExistence type="predicted"/>
<comment type="caution">
    <text evidence="1">The sequence shown here is derived from an EMBL/GenBank/DDBJ whole genome shotgun (WGS) entry which is preliminary data.</text>
</comment>
<keyword evidence="2" id="KW-1185">Reference proteome</keyword>
<dbReference type="AlphaFoldDB" id="A0A3E1Q9P9"/>
<gene>
    <name evidence="1" type="ORF">DZ858_01900</name>
</gene>
<reference evidence="1 2" key="1">
    <citation type="journal article" date="2007" name="Int. J. Syst. Evol. Microbiol.">
        <title>Marixanthomonas ophiurae gen. nov., sp. nov., a marine bacterium of the family Flavobacteriaceae isolated from a deep-sea brittle star.</title>
        <authorList>
            <person name="Romanenko L.A."/>
            <person name="Uchino M."/>
            <person name="Frolova G.M."/>
            <person name="Mikhailov V.V."/>
        </authorList>
    </citation>
    <scope>NUCLEOTIDE SEQUENCE [LARGE SCALE GENOMIC DNA]</scope>
    <source>
        <strain evidence="1 2">KMM 3046</strain>
    </source>
</reference>